<reference evidence="1 2" key="1">
    <citation type="submission" date="2020-07" db="EMBL/GenBank/DDBJ databases">
        <title>Taxonomic revisions and descriptions of new bacterial species based on genomic comparisons in the high-G+C-content subgroup of the family Alcaligenaceae.</title>
        <authorList>
            <person name="Szabo A."/>
            <person name="Felfoldi T."/>
        </authorList>
    </citation>
    <scope>NUCLEOTIDE SEQUENCE [LARGE SCALE GENOMIC DNA]</scope>
    <source>
        <strain evidence="1 2">DSM 25264</strain>
    </source>
</reference>
<dbReference type="InterPro" id="IPR003673">
    <property type="entry name" value="CoA-Trfase_fam_III"/>
</dbReference>
<dbReference type="Proteomes" id="UP000580517">
    <property type="component" value="Unassembled WGS sequence"/>
</dbReference>
<dbReference type="Gene3D" id="3.40.50.10540">
    <property type="entry name" value="Crotonobetainyl-coa:carnitine coa-transferase, domain 1"/>
    <property type="match status" value="1"/>
</dbReference>
<dbReference type="InterPro" id="IPR023606">
    <property type="entry name" value="CoA-Trfase_III_dom_1_sf"/>
</dbReference>
<proteinExistence type="predicted"/>
<dbReference type="EMBL" id="JACCEW010000001">
    <property type="protein sequence ID" value="NYT35328.1"/>
    <property type="molecule type" value="Genomic_DNA"/>
</dbReference>
<dbReference type="OrthoDB" id="5294844at2"/>
<dbReference type="PANTHER" id="PTHR48228">
    <property type="entry name" value="SUCCINYL-COA--D-CITRAMALATE COA-TRANSFERASE"/>
    <property type="match status" value="1"/>
</dbReference>
<dbReference type="InterPro" id="IPR050509">
    <property type="entry name" value="CoA-transferase_III"/>
</dbReference>
<dbReference type="Pfam" id="PF02515">
    <property type="entry name" value="CoA_transf_3"/>
    <property type="match status" value="1"/>
</dbReference>
<gene>
    <name evidence="1" type="ORF">H0A68_00440</name>
</gene>
<protein>
    <submittedName>
        <fullName evidence="1">CoA transferase</fullName>
    </submittedName>
</protein>
<organism evidence="1 2">
    <name type="scientific">Allopusillimonas soli</name>
    <dbReference type="NCBI Taxonomy" id="659016"/>
    <lineage>
        <taxon>Bacteria</taxon>
        <taxon>Pseudomonadati</taxon>
        <taxon>Pseudomonadota</taxon>
        <taxon>Betaproteobacteria</taxon>
        <taxon>Burkholderiales</taxon>
        <taxon>Alcaligenaceae</taxon>
        <taxon>Allopusillimonas</taxon>
    </lineage>
</organism>
<dbReference type="Gene3D" id="3.30.1540.10">
    <property type="entry name" value="formyl-coa transferase, domain 3"/>
    <property type="match status" value="1"/>
</dbReference>
<accession>A0A853F659</accession>
<dbReference type="PANTHER" id="PTHR48228:SF5">
    <property type="entry name" value="ALPHA-METHYLACYL-COA RACEMASE"/>
    <property type="match status" value="1"/>
</dbReference>
<sequence length="385" mass="42424">MAATCLTNKIILDLGQLHPGPHTAMLLGQLGATVIKVERPHTGDTARALGAGTFAKYNRGKLSIALDLKDGHDRAILLRLARRAHGLIEGFRPDTLERLGVGPDTLLRANPALVVCAISGFGQTGPYAHRPGHDLNYLALAGYWAVPSQIEEKVARPRLRLSDYCGSMYAALSMVVAIMTAEKTGKGQHLDVSLQDAMLAWTWPGIDMMRRSPSREACDMPHIMPDNDLFETADGAFIALGILEPKFWDALRSCLGGEYPALCAPRFHNRDGRMRNKHSLHALLKAIFAEKTRRQWAQRFEGSDIPWAPLLDCDEVAQDVHFQARHPDVCALPLHDAAALGFPVRFSQGLPAQDMNAPELDAHRGLILDWLEDMAQDVPRFRSDG</sequence>
<evidence type="ECO:0000313" key="1">
    <source>
        <dbReference type="EMBL" id="NYT35328.1"/>
    </source>
</evidence>
<dbReference type="InterPro" id="IPR044855">
    <property type="entry name" value="CoA-Trfase_III_dom3_sf"/>
</dbReference>
<comment type="caution">
    <text evidence="1">The sequence shown here is derived from an EMBL/GenBank/DDBJ whole genome shotgun (WGS) entry which is preliminary data.</text>
</comment>
<name>A0A853F659_9BURK</name>
<evidence type="ECO:0000313" key="2">
    <source>
        <dbReference type="Proteomes" id="UP000580517"/>
    </source>
</evidence>
<dbReference type="AlphaFoldDB" id="A0A853F659"/>
<dbReference type="GO" id="GO:0016740">
    <property type="term" value="F:transferase activity"/>
    <property type="evidence" value="ECO:0007669"/>
    <property type="project" value="UniProtKB-KW"/>
</dbReference>
<dbReference type="SUPFAM" id="SSF89796">
    <property type="entry name" value="CoA-transferase family III (CaiB/BaiF)"/>
    <property type="match status" value="1"/>
</dbReference>
<keyword evidence="1" id="KW-0808">Transferase</keyword>
<keyword evidence="2" id="KW-1185">Reference proteome</keyword>
<dbReference type="RefSeq" id="WP_129967213.1">
    <property type="nucleotide sequence ID" value="NZ_JACCEW010000001.1"/>
</dbReference>